<evidence type="ECO:0000313" key="2">
    <source>
        <dbReference type="EMBL" id="MDX8128615.1"/>
    </source>
</evidence>
<dbReference type="EMBL" id="JAXARY010000014">
    <property type="protein sequence ID" value="MDX8128615.1"/>
    <property type="molecule type" value="Genomic_DNA"/>
</dbReference>
<gene>
    <name evidence="2" type="ORF">QLH52_15075</name>
</gene>
<feature type="transmembrane region" description="Helical" evidence="1">
    <location>
        <begin position="16"/>
        <end position="38"/>
    </location>
</feature>
<dbReference type="Proteomes" id="UP001284537">
    <property type="component" value="Unassembled WGS sequence"/>
</dbReference>
<keyword evidence="1" id="KW-1133">Transmembrane helix</keyword>
<dbReference type="RefSeq" id="WP_033156918.1">
    <property type="nucleotide sequence ID" value="NZ_JAXARY010000014.1"/>
</dbReference>
<sequence>MSVQTQPSSEDLRPHWLICAGALLAIVGYNLTCHFWASELQLGVDEAQRVLIRSVLYGLAILLFPVTKLLRHILLRLNQTMPGPKTAKQRYLSTIIVTQFLIELVSLFGFAMFFLGDGFNTLYIFSAMGVLGVFLHKPNTSEYLAIVAALSSENQHGPKYH</sequence>
<organism evidence="2 3">
    <name type="scientific">Methylomonas defluvii</name>
    <dbReference type="NCBI Taxonomy" id="3045149"/>
    <lineage>
        <taxon>Bacteria</taxon>
        <taxon>Pseudomonadati</taxon>
        <taxon>Pseudomonadota</taxon>
        <taxon>Gammaproteobacteria</taxon>
        <taxon>Methylococcales</taxon>
        <taxon>Methylococcaceae</taxon>
        <taxon>Methylomonas</taxon>
    </lineage>
</organism>
<reference evidence="2 3" key="1">
    <citation type="submission" date="2023-11" db="EMBL/GenBank/DDBJ databases">
        <authorList>
            <person name="Ouyang M.-Y."/>
        </authorList>
    </citation>
    <scope>NUCLEOTIDE SEQUENCE [LARGE SCALE GENOMIC DNA]</scope>
    <source>
        <strain evidence="2 3">OY6</strain>
    </source>
</reference>
<feature type="transmembrane region" description="Helical" evidence="1">
    <location>
        <begin position="50"/>
        <end position="70"/>
    </location>
</feature>
<keyword evidence="1" id="KW-0472">Membrane</keyword>
<proteinExistence type="predicted"/>
<feature type="transmembrane region" description="Helical" evidence="1">
    <location>
        <begin position="120"/>
        <end position="136"/>
    </location>
</feature>
<keyword evidence="3" id="KW-1185">Reference proteome</keyword>
<protein>
    <submittedName>
        <fullName evidence="2">Uncharacterized protein</fullName>
    </submittedName>
</protein>
<keyword evidence="1" id="KW-0812">Transmembrane</keyword>
<evidence type="ECO:0000313" key="3">
    <source>
        <dbReference type="Proteomes" id="UP001284537"/>
    </source>
</evidence>
<name>A0ABU4UGK1_9GAMM</name>
<evidence type="ECO:0000256" key="1">
    <source>
        <dbReference type="SAM" id="Phobius"/>
    </source>
</evidence>
<accession>A0ABU4UGK1</accession>
<comment type="caution">
    <text evidence="2">The sequence shown here is derived from an EMBL/GenBank/DDBJ whole genome shotgun (WGS) entry which is preliminary data.</text>
</comment>
<feature type="transmembrane region" description="Helical" evidence="1">
    <location>
        <begin position="91"/>
        <end position="114"/>
    </location>
</feature>